<dbReference type="GO" id="GO:0005829">
    <property type="term" value="C:cytosol"/>
    <property type="evidence" value="ECO:0007669"/>
    <property type="project" value="TreeGrafter"/>
</dbReference>
<evidence type="ECO:0000256" key="3">
    <source>
        <dbReference type="ARBA" id="ARBA00022827"/>
    </source>
</evidence>
<organism evidence="6 7">
    <name type="scientific">Cohnella zeiphila</name>
    <dbReference type="NCBI Taxonomy" id="2761120"/>
    <lineage>
        <taxon>Bacteria</taxon>
        <taxon>Bacillati</taxon>
        <taxon>Bacillota</taxon>
        <taxon>Bacilli</taxon>
        <taxon>Bacillales</taxon>
        <taxon>Paenibacillaceae</taxon>
        <taxon>Cohnella</taxon>
    </lineage>
</organism>
<dbReference type="InterPro" id="IPR045170">
    <property type="entry name" value="MTOX"/>
</dbReference>
<keyword evidence="7" id="KW-1185">Reference proteome</keyword>
<dbReference type="EC" id="1.5.3.2" evidence="6"/>
<proteinExistence type="predicted"/>
<evidence type="ECO:0000256" key="1">
    <source>
        <dbReference type="ARBA" id="ARBA00001974"/>
    </source>
</evidence>
<gene>
    <name evidence="6" type="primary">solA</name>
    <name evidence="6" type="ORF">H7C18_12145</name>
</gene>
<name>A0A7X0VX82_9BACL</name>
<dbReference type="RefSeq" id="WP_185129334.1">
    <property type="nucleotide sequence ID" value="NZ_JACJVO010000013.1"/>
</dbReference>
<comment type="cofactor">
    <cofactor evidence="1">
        <name>FAD</name>
        <dbReference type="ChEBI" id="CHEBI:57692"/>
    </cofactor>
</comment>
<dbReference type="NCBIfam" id="NF008425">
    <property type="entry name" value="PRK11259.1"/>
    <property type="match status" value="1"/>
</dbReference>
<dbReference type="InterPro" id="IPR036188">
    <property type="entry name" value="FAD/NAD-bd_sf"/>
</dbReference>
<dbReference type="GO" id="GO:0050131">
    <property type="term" value="F:N-methyl-L-amino-acid oxidase activity"/>
    <property type="evidence" value="ECO:0007669"/>
    <property type="project" value="UniProtKB-EC"/>
</dbReference>
<dbReference type="Gene3D" id="3.50.50.60">
    <property type="entry name" value="FAD/NAD(P)-binding domain"/>
    <property type="match status" value="1"/>
</dbReference>
<evidence type="ECO:0000313" key="7">
    <source>
        <dbReference type="Proteomes" id="UP000564644"/>
    </source>
</evidence>
<evidence type="ECO:0000313" key="6">
    <source>
        <dbReference type="EMBL" id="MBB6731663.1"/>
    </source>
</evidence>
<accession>A0A7X0VX82</accession>
<feature type="domain" description="FAD dependent oxidoreductase" evidence="5">
    <location>
        <begin position="8"/>
        <end position="363"/>
    </location>
</feature>
<comment type="caution">
    <text evidence="6">The sequence shown here is derived from an EMBL/GenBank/DDBJ whole genome shotgun (WGS) entry which is preliminary data.</text>
</comment>
<dbReference type="SUPFAM" id="SSF54373">
    <property type="entry name" value="FAD-linked reductases, C-terminal domain"/>
    <property type="match status" value="1"/>
</dbReference>
<evidence type="ECO:0000256" key="2">
    <source>
        <dbReference type="ARBA" id="ARBA00022630"/>
    </source>
</evidence>
<dbReference type="EMBL" id="JACJVO010000013">
    <property type="protein sequence ID" value="MBB6731663.1"/>
    <property type="molecule type" value="Genomic_DNA"/>
</dbReference>
<evidence type="ECO:0000259" key="5">
    <source>
        <dbReference type="Pfam" id="PF01266"/>
    </source>
</evidence>
<dbReference type="GO" id="GO:0050660">
    <property type="term" value="F:flavin adenine dinucleotide binding"/>
    <property type="evidence" value="ECO:0007669"/>
    <property type="project" value="InterPro"/>
</dbReference>
<reference evidence="6 7" key="1">
    <citation type="submission" date="2020-08" db="EMBL/GenBank/DDBJ databases">
        <title>Cohnella phylogeny.</title>
        <authorList>
            <person name="Dunlap C."/>
        </authorList>
    </citation>
    <scope>NUCLEOTIDE SEQUENCE [LARGE SCALE GENOMIC DNA]</scope>
    <source>
        <strain evidence="6 7">CBP 2801</strain>
    </source>
</reference>
<dbReference type="Pfam" id="PF01266">
    <property type="entry name" value="DAO"/>
    <property type="match status" value="1"/>
</dbReference>
<dbReference type="AlphaFoldDB" id="A0A7X0VX82"/>
<sequence length="395" mass="42902">MSGRTGYDVIVVGAGSMGMSAGYYLAKRGVRTLLIDAFDPPHSNGSHHGEPRLIRHAYEGGPQYVRLALRADVLWQELEQESGVKLLERSGVINMADPSVLSLSQRFRDAEEAGIRCERLDGEEVRRRWQGLRMPDGFEALYEPNAGYLFSERCVAAYRRLALAAGAELLVNTTVIRVTATRSQVTVRTTKGVYTAGCAILSAGAWFRTLAPFANLPVRAVRKVVGWFDAESETDAPLFQAGNFPGFTFGSTLGGYYGFPNIGGAGIKIGRHDGGQPWKPGDPFEPFGTYLEDEADLRRALEAFLPAAAGRLRKGLACKYELSPDGHFIVDAHADYSNVLMAGGFSGHGFKFASAVGEALSDWLTAGKRPADVVPFARSRFAEPAPVHTPEEAIR</sequence>
<dbReference type="Proteomes" id="UP000564644">
    <property type="component" value="Unassembled WGS sequence"/>
</dbReference>
<protein>
    <submittedName>
        <fullName evidence="6">N-methyl-L-tryptophan oxidase</fullName>
        <ecNumber evidence="6">1.5.3.2</ecNumber>
    </submittedName>
</protein>
<keyword evidence="4 6" id="KW-0560">Oxidoreductase</keyword>
<dbReference type="SUPFAM" id="SSF51905">
    <property type="entry name" value="FAD/NAD(P)-binding domain"/>
    <property type="match status" value="1"/>
</dbReference>
<keyword evidence="3" id="KW-0274">FAD</keyword>
<dbReference type="PANTHER" id="PTHR10961">
    <property type="entry name" value="PEROXISOMAL SARCOSINE OXIDASE"/>
    <property type="match status" value="1"/>
</dbReference>
<evidence type="ECO:0000256" key="4">
    <source>
        <dbReference type="ARBA" id="ARBA00023002"/>
    </source>
</evidence>
<dbReference type="InterPro" id="IPR006076">
    <property type="entry name" value="FAD-dep_OxRdtase"/>
</dbReference>
<dbReference type="Gene3D" id="3.30.9.10">
    <property type="entry name" value="D-Amino Acid Oxidase, subunit A, domain 2"/>
    <property type="match status" value="1"/>
</dbReference>
<dbReference type="GO" id="GO:0008115">
    <property type="term" value="F:sarcosine oxidase activity"/>
    <property type="evidence" value="ECO:0007669"/>
    <property type="project" value="TreeGrafter"/>
</dbReference>
<keyword evidence="2" id="KW-0285">Flavoprotein</keyword>
<dbReference type="PANTHER" id="PTHR10961:SF7">
    <property type="entry name" value="FAD DEPENDENT OXIDOREDUCTASE DOMAIN-CONTAINING PROTEIN"/>
    <property type="match status" value="1"/>
</dbReference>